<dbReference type="SUPFAM" id="SSF46565">
    <property type="entry name" value="Chaperone J-domain"/>
    <property type="match status" value="1"/>
</dbReference>
<name>A0AAE1NHH9_9EUCA</name>
<evidence type="ECO:0000313" key="4">
    <source>
        <dbReference type="Proteomes" id="UP001292094"/>
    </source>
</evidence>
<dbReference type="CDD" id="cd06257">
    <property type="entry name" value="DnaJ"/>
    <property type="match status" value="1"/>
</dbReference>
<dbReference type="InterPro" id="IPR051339">
    <property type="entry name" value="DnaJ_subfamily_B"/>
</dbReference>
<dbReference type="PANTHER" id="PTHR24078">
    <property type="entry name" value="DNAJ HOMOLOG SUBFAMILY C MEMBER"/>
    <property type="match status" value="1"/>
</dbReference>
<evidence type="ECO:0000313" key="3">
    <source>
        <dbReference type="EMBL" id="KAK4290220.1"/>
    </source>
</evidence>
<dbReference type="SMART" id="SM00271">
    <property type="entry name" value="DnaJ"/>
    <property type="match status" value="1"/>
</dbReference>
<dbReference type="GO" id="GO:0051087">
    <property type="term" value="F:protein-folding chaperone binding"/>
    <property type="evidence" value="ECO:0007669"/>
    <property type="project" value="TreeGrafter"/>
</dbReference>
<gene>
    <name evidence="3" type="ORF">Pmani_036863</name>
</gene>
<dbReference type="GO" id="GO:0051082">
    <property type="term" value="F:unfolded protein binding"/>
    <property type="evidence" value="ECO:0007669"/>
    <property type="project" value="TreeGrafter"/>
</dbReference>
<feature type="domain" description="J" evidence="2">
    <location>
        <begin position="1"/>
        <end position="60"/>
    </location>
</feature>
<dbReference type="Gene3D" id="1.10.287.110">
    <property type="entry name" value="DnaJ domain"/>
    <property type="match status" value="1"/>
</dbReference>
<organism evidence="3 4">
    <name type="scientific">Petrolisthes manimaculis</name>
    <dbReference type="NCBI Taxonomy" id="1843537"/>
    <lineage>
        <taxon>Eukaryota</taxon>
        <taxon>Metazoa</taxon>
        <taxon>Ecdysozoa</taxon>
        <taxon>Arthropoda</taxon>
        <taxon>Crustacea</taxon>
        <taxon>Multicrustacea</taxon>
        <taxon>Malacostraca</taxon>
        <taxon>Eumalacostraca</taxon>
        <taxon>Eucarida</taxon>
        <taxon>Decapoda</taxon>
        <taxon>Pleocyemata</taxon>
        <taxon>Anomura</taxon>
        <taxon>Galatheoidea</taxon>
        <taxon>Porcellanidae</taxon>
        <taxon>Petrolisthes</taxon>
    </lineage>
</organism>
<dbReference type="PANTHER" id="PTHR24078:SF553">
    <property type="entry name" value="DNAJ HOMOLOG SUBFAMILY B MEMBER 5"/>
    <property type="match status" value="1"/>
</dbReference>
<protein>
    <recommendedName>
        <fullName evidence="2">J domain-containing protein</fullName>
    </recommendedName>
</protein>
<sequence>MHVVWPATRQDITKAYHSLALKYHPDKNTSEGSEERFKSILEAYMVLKDEKKRQVYDSVTKNDLPIYSSWRKSKTTNLQTNKGRQHEEKEYEYSRFTKFVNTLFSGLGTKAYWYIKILRLFNVEIETSWSNDNEFDSEPKNVNGRSRNHTPRIPTLAYDLKLTLEELNTGVIKKIKVTRLRLDNSTDINIL</sequence>
<dbReference type="AlphaFoldDB" id="A0AAE1NHH9"/>
<dbReference type="EMBL" id="JAWZYT010005565">
    <property type="protein sequence ID" value="KAK4290220.1"/>
    <property type="molecule type" value="Genomic_DNA"/>
</dbReference>
<dbReference type="InterPro" id="IPR001623">
    <property type="entry name" value="DnaJ_domain"/>
</dbReference>
<dbReference type="InterPro" id="IPR036869">
    <property type="entry name" value="J_dom_sf"/>
</dbReference>
<dbReference type="PRINTS" id="PR00625">
    <property type="entry name" value="JDOMAIN"/>
</dbReference>
<keyword evidence="4" id="KW-1185">Reference proteome</keyword>
<evidence type="ECO:0000256" key="1">
    <source>
        <dbReference type="ARBA" id="ARBA00023186"/>
    </source>
</evidence>
<accession>A0AAE1NHH9</accession>
<dbReference type="GO" id="GO:0005829">
    <property type="term" value="C:cytosol"/>
    <property type="evidence" value="ECO:0007669"/>
    <property type="project" value="TreeGrafter"/>
</dbReference>
<dbReference type="Pfam" id="PF00226">
    <property type="entry name" value="DnaJ"/>
    <property type="match status" value="1"/>
</dbReference>
<reference evidence="3" key="1">
    <citation type="submission" date="2023-11" db="EMBL/GenBank/DDBJ databases">
        <title>Genome assemblies of two species of porcelain crab, Petrolisthes cinctipes and Petrolisthes manimaculis (Anomura: Porcellanidae).</title>
        <authorList>
            <person name="Angst P."/>
        </authorList>
    </citation>
    <scope>NUCLEOTIDE SEQUENCE</scope>
    <source>
        <strain evidence="3">PB745_02</strain>
        <tissue evidence="3">Gill</tissue>
    </source>
</reference>
<evidence type="ECO:0000259" key="2">
    <source>
        <dbReference type="PROSITE" id="PS50076"/>
    </source>
</evidence>
<comment type="caution">
    <text evidence="3">The sequence shown here is derived from an EMBL/GenBank/DDBJ whole genome shotgun (WGS) entry which is preliminary data.</text>
</comment>
<proteinExistence type="predicted"/>
<dbReference type="PROSITE" id="PS50076">
    <property type="entry name" value="DNAJ_2"/>
    <property type="match status" value="1"/>
</dbReference>
<dbReference type="Proteomes" id="UP001292094">
    <property type="component" value="Unassembled WGS sequence"/>
</dbReference>
<keyword evidence="1" id="KW-0143">Chaperone</keyword>